<organism evidence="1 2">
    <name type="scientific">Veillonella magna</name>
    <dbReference type="NCBI Taxonomy" id="464322"/>
    <lineage>
        <taxon>Bacteria</taxon>
        <taxon>Bacillati</taxon>
        <taxon>Bacillota</taxon>
        <taxon>Negativicutes</taxon>
        <taxon>Veillonellales</taxon>
        <taxon>Veillonellaceae</taxon>
        <taxon>Veillonella</taxon>
    </lineage>
</organism>
<gene>
    <name evidence="1" type="ORF">H6A01_07310</name>
</gene>
<proteinExistence type="predicted"/>
<evidence type="ECO:0000313" key="2">
    <source>
        <dbReference type="Proteomes" id="UP000707138"/>
    </source>
</evidence>
<name>A0ABS2GG21_9FIRM</name>
<comment type="caution">
    <text evidence="1">The sequence shown here is derived from an EMBL/GenBank/DDBJ whole genome shotgun (WGS) entry which is preliminary data.</text>
</comment>
<accession>A0ABS2GG21</accession>
<dbReference type="EMBL" id="JACJLA010000012">
    <property type="protein sequence ID" value="MBM6913124.1"/>
    <property type="molecule type" value="Genomic_DNA"/>
</dbReference>
<dbReference type="InterPro" id="IPR045404">
    <property type="entry name" value="Gp13-like"/>
</dbReference>
<sequence>MGETTIRDVIVPEFFDKYSIKRTMELSALYNSGIVVNSQKFDELASEAAPTHNMPFFEDLSGRAQNMIEGQEVAANKITSNKDVSTTIRRFTMHAATNLSAALAGTDPMAAIGDLVAGYWARQMQLELISILKGVFASTSMKDHVLDISGMTGKAANIGAESFIDALQLLGDAQGQLTGVVMHSATKSYLKKRNLIDTQRDSTDVEFDTYQGRRVIVDDGCPVDGDVYTTYLFGNGAIALGNGSPVGHKPSEIARDPKTGAGIDYLITRRVFILHPRGIAWQNAKRANVESVSPEELEDKTNWKRVYEPKDIRMVAFKHKINQADATL</sequence>
<dbReference type="Proteomes" id="UP000707138">
    <property type="component" value="Unassembled WGS sequence"/>
</dbReference>
<keyword evidence="1" id="KW-0946">Virion</keyword>
<dbReference type="RefSeq" id="WP_205088104.1">
    <property type="nucleotide sequence ID" value="NZ_JACJLA010000012.1"/>
</dbReference>
<reference evidence="1 2" key="1">
    <citation type="journal article" date="2021" name="Sci. Rep.">
        <title>The distribution of antibiotic resistance genes in chicken gut microbiota commensals.</title>
        <authorList>
            <person name="Juricova H."/>
            <person name="Matiasovicova J."/>
            <person name="Kubasova T."/>
            <person name="Cejkova D."/>
            <person name="Rychlik I."/>
        </authorList>
    </citation>
    <scope>NUCLEOTIDE SEQUENCE [LARGE SCALE GENOMIC DNA]</scope>
    <source>
        <strain evidence="1 2">An537</strain>
    </source>
</reference>
<keyword evidence="1" id="KW-0167">Capsid protein</keyword>
<dbReference type="SUPFAM" id="SSF56563">
    <property type="entry name" value="Major capsid protein gp5"/>
    <property type="match status" value="1"/>
</dbReference>
<protein>
    <submittedName>
        <fullName evidence="1">Coat protein</fullName>
    </submittedName>
</protein>
<dbReference type="Pfam" id="PF20036">
    <property type="entry name" value="Gp13-like"/>
    <property type="match status" value="1"/>
</dbReference>
<evidence type="ECO:0000313" key="1">
    <source>
        <dbReference type="EMBL" id="MBM6913124.1"/>
    </source>
</evidence>
<keyword evidence="2" id="KW-1185">Reference proteome</keyword>